<protein>
    <submittedName>
        <fullName evidence="1">Uncharacterized protein</fullName>
    </submittedName>
</protein>
<name>X8AGL4_MYCXE</name>
<evidence type="ECO:0000313" key="1">
    <source>
        <dbReference type="EMBL" id="EUA30704.1"/>
    </source>
</evidence>
<accession>X8AGL4</accession>
<reference evidence="1" key="1">
    <citation type="submission" date="2014-01" db="EMBL/GenBank/DDBJ databases">
        <authorList>
            <person name="Brown-Elliot B."/>
            <person name="Wallace R."/>
            <person name="Lenaerts A."/>
            <person name="Ordway D."/>
            <person name="DeGroote M.A."/>
            <person name="Parker T."/>
            <person name="Sizemore C."/>
            <person name="Tallon L.J."/>
            <person name="Sadzewicz L.K."/>
            <person name="Sengamalay N."/>
            <person name="Fraser C.M."/>
            <person name="Hine E."/>
            <person name="Shefchek K.A."/>
            <person name="Das S.P."/>
            <person name="Tettelin H."/>
        </authorList>
    </citation>
    <scope>NUCLEOTIDE SEQUENCE [LARGE SCALE GENOMIC DNA]</scope>
    <source>
        <strain evidence="1">4042</strain>
    </source>
</reference>
<organism evidence="1">
    <name type="scientific">Mycobacterium xenopi 4042</name>
    <dbReference type="NCBI Taxonomy" id="1299334"/>
    <lineage>
        <taxon>Bacteria</taxon>
        <taxon>Bacillati</taxon>
        <taxon>Actinomycetota</taxon>
        <taxon>Actinomycetes</taxon>
        <taxon>Mycobacteriales</taxon>
        <taxon>Mycobacteriaceae</taxon>
        <taxon>Mycobacterium</taxon>
    </lineage>
</organism>
<comment type="caution">
    <text evidence="1">The sequence shown here is derived from an EMBL/GenBank/DDBJ whole genome shotgun (WGS) entry which is preliminary data.</text>
</comment>
<sequence length="38" mass="4359">MMGLLERAWYAVQTQSVRVDQDEVIAVAAEMIFAMTRQ</sequence>
<dbReference type="AlphaFoldDB" id="X8AGL4"/>
<proteinExistence type="predicted"/>
<dbReference type="EMBL" id="JAOB01000060">
    <property type="protein sequence ID" value="EUA30704.1"/>
    <property type="molecule type" value="Genomic_DNA"/>
</dbReference>
<dbReference type="PATRIC" id="fig|1299334.3.peg.6627"/>
<gene>
    <name evidence="1" type="ORF">I553_4961</name>
</gene>